<protein>
    <recommendedName>
        <fullName evidence="3">T9SS-like galactose binding domain-containing protein</fullName>
    </recommendedName>
</protein>
<evidence type="ECO:0000259" key="3">
    <source>
        <dbReference type="Pfam" id="PF23759"/>
    </source>
</evidence>
<feature type="signal peptide" evidence="2">
    <location>
        <begin position="1"/>
        <end position="33"/>
    </location>
</feature>
<dbReference type="NCBIfam" id="NF041328">
    <property type="entry name" value="C_rich_MXAN6577"/>
    <property type="match status" value="1"/>
</dbReference>
<evidence type="ECO:0000256" key="2">
    <source>
        <dbReference type="SAM" id="SignalP"/>
    </source>
</evidence>
<dbReference type="EMBL" id="JEME01001799">
    <property type="protein sequence ID" value="KYG06093.1"/>
    <property type="molecule type" value="Genomic_DNA"/>
</dbReference>
<evidence type="ECO:0000313" key="4">
    <source>
        <dbReference type="EMBL" id="KYG06093.1"/>
    </source>
</evidence>
<dbReference type="PANTHER" id="PTHR33227">
    <property type="entry name" value="STIGMA-SPECIFIC STIG1-LIKE PROTEIN 3"/>
    <property type="match status" value="1"/>
</dbReference>
<gene>
    <name evidence="4" type="ORF">BE21_36880</name>
</gene>
<dbReference type="PROSITE" id="PS51257">
    <property type="entry name" value="PROKAR_LIPOPROTEIN"/>
    <property type="match status" value="1"/>
</dbReference>
<dbReference type="AlphaFoldDB" id="A0A150TN02"/>
<sequence length="916" mass="92964">MPMTRDGFRFGYALSRAVLWLPAALLAATSACAGDVSPPAALCNPPDSACDGICVALRSDRSNCGACGVACSVDEACVAGACEARGDGGGGGEDGGSAGVGGSGPECGGDRAMQRCDGECVDTRTDPSHCGQCGAACEPGRACVDALCRRTCLEGLTDCAGACVDLTADPLHCGQCDRACDPGRPCEGGACGCSAEPSQDIGSEVPQRVSGTTLGADDSRSLSCAGSGAADQTFLFTAPRAGTYLFDTFEASHDTALGALRADTCVELACNDDAGSVQSQIAVDLAEGERILVVVSGAEGDFTLRVGELGPVQCTPTALEPVVPQTVVGSTVGLEDSVSATCDYTSSLDATYTFTPPADGLYVFSARSAVSELLVEVLDGGACTGDSLNCGFGFGESIAVAELEAGKTVLVAVASPVTAMREFTLDVFEAPACPGVNLGSTVPQTVTGNNEELRNVLAPCFSAPSGGEATFGFTAPRDGVYMFDATGSSFPALLEVRRDGCTGEVVTCLDGTSQPARAAVPLASGDTAVIVLDSYADAGDYALEITELACPIIDLGSTAPQTVTGTTADFSDILAPGCGYFGGPEATYLFTAPAYALYTFDTEGSTFDTLLDVRDGSCAGPSLKCNDNADPTGVLTHSRLSVLLDAGQSVVVSVDSYEASGEYTLSVTRQEALPCPLFDLGDSVPQTVTGNNEGYADVLTPACGAGASGEATYAFTAPAEGYYDIDTAGSTVETVLSVRDGGCRGDEMACESGGRSSRAIVRLDAGQTVLISVEASGEGGDYALNVRQFDGPGTCAAPVALEPSVPLSTAGTTAGGSDVAEASCGGSDAPDAAYSFTAPEAGTYTIDTLGSEFDTVLAVFDGSCEGEELACNDDVVLEDWYEPVSELEVSLEAGQTIVIVVDGFMESGHYELNIQR</sequence>
<proteinExistence type="predicted"/>
<comment type="caution">
    <text evidence="4">The sequence shown here is derived from an EMBL/GenBank/DDBJ whole genome shotgun (WGS) entry which is preliminary data.</text>
</comment>
<feature type="domain" description="T9SS-like galactose binding" evidence="3">
    <location>
        <begin position="816"/>
        <end position="874"/>
    </location>
</feature>
<evidence type="ECO:0000313" key="5">
    <source>
        <dbReference type="Proteomes" id="UP000075502"/>
    </source>
</evidence>
<reference evidence="4 5" key="1">
    <citation type="submission" date="2014-02" db="EMBL/GenBank/DDBJ databases">
        <title>The small core and large imbalanced accessory genome model reveals a collaborative survival strategy of Sorangium cellulosum strains in nature.</title>
        <authorList>
            <person name="Han K."/>
            <person name="Peng R."/>
            <person name="Blom J."/>
            <person name="Li Y.-Z."/>
        </authorList>
    </citation>
    <scope>NUCLEOTIDE SEQUENCE [LARGE SCALE GENOMIC DNA]</scope>
    <source>
        <strain evidence="4 5">So0007-03</strain>
    </source>
</reference>
<dbReference type="PANTHER" id="PTHR33227:SF48">
    <property type="entry name" value="STIGMA-SPECIFIC STIG1-LIKE PROTEIN 4"/>
    <property type="match status" value="1"/>
</dbReference>
<dbReference type="InterPro" id="IPR056600">
    <property type="entry name" value="GBD_T9SS_assoc"/>
</dbReference>
<organism evidence="4 5">
    <name type="scientific">Sorangium cellulosum</name>
    <name type="common">Polyangium cellulosum</name>
    <dbReference type="NCBI Taxonomy" id="56"/>
    <lineage>
        <taxon>Bacteria</taxon>
        <taxon>Pseudomonadati</taxon>
        <taxon>Myxococcota</taxon>
        <taxon>Polyangia</taxon>
        <taxon>Polyangiales</taxon>
        <taxon>Polyangiaceae</taxon>
        <taxon>Sorangium</taxon>
    </lineage>
</organism>
<name>A0A150TN02_SORCE</name>
<accession>A0A150TN02</accession>
<feature type="chain" id="PRO_5007569870" description="T9SS-like galactose binding domain-containing protein" evidence="2">
    <location>
        <begin position="34"/>
        <end position="916"/>
    </location>
</feature>
<dbReference type="InterPro" id="IPR006969">
    <property type="entry name" value="Stig-like"/>
</dbReference>
<evidence type="ECO:0000256" key="1">
    <source>
        <dbReference type="ARBA" id="ARBA00022729"/>
    </source>
</evidence>
<dbReference type="Pfam" id="PF04885">
    <property type="entry name" value="Stig1"/>
    <property type="match status" value="2"/>
</dbReference>
<dbReference type="Proteomes" id="UP000075502">
    <property type="component" value="Unassembled WGS sequence"/>
</dbReference>
<dbReference type="Pfam" id="PF23759">
    <property type="entry name" value="GBD_T9SS_assoc"/>
    <property type="match status" value="1"/>
</dbReference>
<keyword evidence="1 2" id="KW-0732">Signal</keyword>
<dbReference type="Gene3D" id="2.60.120.380">
    <property type="match status" value="1"/>
</dbReference>